<dbReference type="SUPFAM" id="SSF50037">
    <property type="entry name" value="C-terminal domain of transcriptional repressors"/>
    <property type="match status" value="1"/>
</dbReference>
<dbReference type="Pfam" id="PF03099">
    <property type="entry name" value="BPL_LplA_LipB"/>
    <property type="match status" value="1"/>
</dbReference>
<keyword evidence="6" id="KW-1185">Reference proteome</keyword>
<dbReference type="Pfam" id="PF02237">
    <property type="entry name" value="BPL_C"/>
    <property type="match status" value="1"/>
</dbReference>
<accession>A0A7W9F3Y0</accession>
<dbReference type="GO" id="GO:0005737">
    <property type="term" value="C:cytoplasm"/>
    <property type="evidence" value="ECO:0007669"/>
    <property type="project" value="TreeGrafter"/>
</dbReference>
<protein>
    <recommendedName>
        <fullName evidence="2">biotin--[biotin carboxyl-carrier protein] ligase</fullName>
        <ecNumber evidence="2">6.3.4.15</ecNumber>
    </recommendedName>
</protein>
<name>A0A7W9F3Y0_9SPHN</name>
<dbReference type="EMBL" id="JACIJR010000006">
    <property type="protein sequence ID" value="MBB5730010.1"/>
    <property type="molecule type" value="Genomic_DNA"/>
</dbReference>
<dbReference type="GO" id="GO:0004077">
    <property type="term" value="F:biotin--[biotin carboxyl-carrier protein] ligase activity"/>
    <property type="evidence" value="ECO:0007669"/>
    <property type="project" value="UniProtKB-EC"/>
</dbReference>
<evidence type="ECO:0000313" key="6">
    <source>
        <dbReference type="Proteomes" id="UP000546701"/>
    </source>
</evidence>
<comment type="caution">
    <text evidence="5">The sequence shown here is derived from an EMBL/GenBank/DDBJ whole genome shotgun (WGS) entry which is preliminary data.</text>
</comment>
<evidence type="ECO:0000256" key="1">
    <source>
        <dbReference type="ARBA" id="ARBA00023267"/>
    </source>
</evidence>
<reference evidence="5 6" key="1">
    <citation type="submission" date="2020-08" db="EMBL/GenBank/DDBJ databases">
        <title>Genomic Encyclopedia of Type Strains, Phase IV (KMG-IV): sequencing the most valuable type-strain genomes for metagenomic binning, comparative biology and taxonomic classification.</title>
        <authorList>
            <person name="Goeker M."/>
        </authorList>
    </citation>
    <scope>NUCLEOTIDE SEQUENCE [LARGE SCALE GENOMIC DNA]</scope>
    <source>
        <strain evidence="5 6">DSM 103336</strain>
    </source>
</reference>
<evidence type="ECO:0000259" key="4">
    <source>
        <dbReference type="PROSITE" id="PS51733"/>
    </source>
</evidence>
<dbReference type="PANTHER" id="PTHR12835:SF5">
    <property type="entry name" value="BIOTIN--PROTEIN LIGASE"/>
    <property type="match status" value="1"/>
</dbReference>
<dbReference type="Gene3D" id="3.30.930.10">
    <property type="entry name" value="Bira Bifunctional Protein, Domain 2"/>
    <property type="match status" value="1"/>
</dbReference>
<gene>
    <name evidence="5" type="ORF">FHS99_002508</name>
</gene>
<dbReference type="EC" id="6.3.4.15" evidence="2"/>
<proteinExistence type="predicted"/>
<feature type="domain" description="BPL/LPL catalytic" evidence="4">
    <location>
        <begin position="1"/>
        <end position="94"/>
    </location>
</feature>
<keyword evidence="1" id="KW-0092">Biotin</keyword>
<sequence length="157" mass="16571">MALHEALTVAVPELVVRIKWPNDLMAGEAKLSGILLERQGDAVVMGFGANLSHAPIVPDRLTTSVRELVGGAPEPGAFLEILAEMLAGWIATWRSAGLPPIRQRWLAHAHPVGTGVRVRSGDGYLDGLFDGLASDGSLLLRTAEGVRAVHAGDVSLL</sequence>
<dbReference type="InterPro" id="IPR045864">
    <property type="entry name" value="aa-tRNA-synth_II/BPL/LPL"/>
</dbReference>
<evidence type="ECO:0000256" key="2">
    <source>
        <dbReference type="ARBA" id="ARBA00024227"/>
    </source>
</evidence>
<organism evidence="5 6">
    <name type="scientific">Sphingomonas prati</name>
    <dbReference type="NCBI Taxonomy" id="1843237"/>
    <lineage>
        <taxon>Bacteria</taxon>
        <taxon>Pseudomonadati</taxon>
        <taxon>Pseudomonadota</taxon>
        <taxon>Alphaproteobacteria</taxon>
        <taxon>Sphingomonadales</taxon>
        <taxon>Sphingomonadaceae</taxon>
        <taxon>Sphingomonas</taxon>
    </lineage>
</organism>
<dbReference type="Proteomes" id="UP000546701">
    <property type="component" value="Unassembled WGS sequence"/>
</dbReference>
<dbReference type="PROSITE" id="PS51733">
    <property type="entry name" value="BPL_LPL_CATALYTIC"/>
    <property type="match status" value="1"/>
</dbReference>
<evidence type="ECO:0000256" key="3">
    <source>
        <dbReference type="ARBA" id="ARBA00047846"/>
    </source>
</evidence>
<dbReference type="InterPro" id="IPR004143">
    <property type="entry name" value="BPL_LPL_catalytic"/>
</dbReference>
<evidence type="ECO:0000313" key="5">
    <source>
        <dbReference type="EMBL" id="MBB5730010.1"/>
    </source>
</evidence>
<dbReference type="Gene3D" id="2.30.30.100">
    <property type="match status" value="1"/>
</dbReference>
<dbReference type="AlphaFoldDB" id="A0A7W9F3Y0"/>
<dbReference type="InterPro" id="IPR008988">
    <property type="entry name" value="Transcriptional_repressor_C"/>
</dbReference>
<dbReference type="SUPFAM" id="SSF55681">
    <property type="entry name" value="Class II aaRS and biotin synthetases"/>
    <property type="match status" value="1"/>
</dbReference>
<dbReference type="PANTHER" id="PTHR12835">
    <property type="entry name" value="BIOTIN PROTEIN LIGASE"/>
    <property type="match status" value="1"/>
</dbReference>
<keyword evidence="5" id="KW-0436">Ligase</keyword>
<comment type="catalytic activity">
    <reaction evidence="3">
        <text>biotin + L-lysyl-[protein] + ATP = N(6)-biotinyl-L-lysyl-[protein] + AMP + diphosphate + H(+)</text>
        <dbReference type="Rhea" id="RHEA:11756"/>
        <dbReference type="Rhea" id="RHEA-COMP:9752"/>
        <dbReference type="Rhea" id="RHEA-COMP:10505"/>
        <dbReference type="ChEBI" id="CHEBI:15378"/>
        <dbReference type="ChEBI" id="CHEBI:29969"/>
        <dbReference type="ChEBI" id="CHEBI:30616"/>
        <dbReference type="ChEBI" id="CHEBI:33019"/>
        <dbReference type="ChEBI" id="CHEBI:57586"/>
        <dbReference type="ChEBI" id="CHEBI:83144"/>
        <dbReference type="ChEBI" id="CHEBI:456215"/>
        <dbReference type="EC" id="6.3.4.15"/>
    </reaction>
</comment>
<dbReference type="InterPro" id="IPR003142">
    <property type="entry name" value="BPL_C"/>
</dbReference>